<feature type="domain" description="C2H2-type" evidence="10">
    <location>
        <begin position="970"/>
        <end position="998"/>
    </location>
</feature>
<evidence type="ECO:0000256" key="8">
    <source>
        <dbReference type="PROSITE-ProRule" id="PRU00042"/>
    </source>
</evidence>
<evidence type="ECO:0000256" key="6">
    <source>
        <dbReference type="ARBA" id="ARBA00023125"/>
    </source>
</evidence>
<dbReference type="GO" id="GO:0008270">
    <property type="term" value="F:zinc ion binding"/>
    <property type="evidence" value="ECO:0007669"/>
    <property type="project" value="UniProtKB-KW"/>
</dbReference>
<dbReference type="OrthoDB" id="8117402at2759"/>
<evidence type="ECO:0000256" key="7">
    <source>
        <dbReference type="ARBA" id="ARBA00023242"/>
    </source>
</evidence>
<feature type="compositionally biased region" description="Pro residues" evidence="9">
    <location>
        <begin position="374"/>
        <end position="385"/>
    </location>
</feature>
<feature type="region of interest" description="Disordered" evidence="9">
    <location>
        <begin position="751"/>
        <end position="848"/>
    </location>
</feature>
<reference evidence="11 12" key="1">
    <citation type="submission" date="2019-07" db="EMBL/GenBank/DDBJ databases">
        <title>Genomes of Cafeteria roenbergensis.</title>
        <authorList>
            <person name="Fischer M.G."/>
            <person name="Hackl T."/>
            <person name="Roman M."/>
        </authorList>
    </citation>
    <scope>NUCLEOTIDE SEQUENCE [LARGE SCALE GENOMIC DNA]</scope>
    <source>
        <strain evidence="11 12">E4-10P</strain>
    </source>
</reference>
<protein>
    <recommendedName>
        <fullName evidence="10">C2H2-type domain-containing protein</fullName>
    </recommendedName>
</protein>
<dbReference type="PANTHER" id="PTHR24404">
    <property type="entry name" value="ZINC FINGER PROTEIN"/>
    <property type="match status" value="1"/>
</dbReference>
<feature type="domain" description="C2H2-type" evidence="10">
    <location>
        <begin position="912"/>
        <end position="940"/>
    </location>
</feature>
<dbReference type="GO" id="GO:0006357">
    <property type="term" value="P:regulation of transcription by RNA polymerase II"/>
    <property type="evidence" value="ECO:0007669"/>
    <property type="project" value="TreeGrafter"/>
</dbReference>
<dbReference type="SMART" id="SM00355">
    <property type="entry name" value="ZnF_C2H2"/>
    <property type="match status" value="6"/>
</dbReference>
<evidence type="ECO:0000256" key="4">
    <source>
        <dbReference type="ARBA" id="ARBA00022771"/>
    </source>
</evidence>
<keyword evidence="7" id="KW-0539">Nucleus</keyword>
<evidence type="ECO:0000256" key="1">
    <source>
        <dbReference type="ARBA" id="ARBA00004123"/>
    </source>
</evidence>
<feature type="compositionally biased region" description="Polar residues" evidence="9">
    <location>
        <begin position="83"/>
        <end position="102"/>
    </location>
</feature>
<feature type="region of interest" description="Disordered" evidence="9">
    <location>
        <begin position="1"/>
        <end position="161"/>
    </location>
</feature>
<feature type="domain" description="C2H2-type" evidence="10">
    <location>
        <begin position="883"/>
        <end position="911"/>
    </location>
</feature>
<keyword evidence="2" id="KW-0479">Metal-binding</keyword>
<gene>
    <name evidence="11" type="ORF">FNF27_01099</name>
</gene>
<organism evidence="11 12">
    <name type="scientific">Cafeteria roenbergensis</name>
    <name type="common">Marine flagellate</name>
    <dbReference type="NCBI Taxonomy" id="33653"/>
    <lineage>
        <taxon>Eukaryota</taxon>
        <taxon>Sar</taxon>
        <taxon>Stramenopiles</taxon>
        <taxon>Bigyra</taxon>
        <taxon>Opalozoa</taxon>
        <taxon>Bicosoecida</taxon>
        <taxon>Cafeteriaceae</taxon>
        <taxon>Cafeteria</taxon>
    </lineage>
</organism>
<dbReference type="Pfam" id="PF00096">
    <property type="entry name" value="zf-C2H2"/>
    <property type="match status" value="4"/>
</dbReference>
<keyword evidence="3" id="KW-0677">Repeat</keyword>
<evidence type="ECO:0000313" key="12">
    <source>
        <dbReference type="Proteomes" id="UP000322899"/>
    </source>
</evidence>
<comment type="subcellular location">
    <subcellularLocation>
        <location evidence="1">Nucleus</location>
    </subcellularLocation>
</comment>
<feature type="compositionally biased region" description="Low complexity" evidence="9">
    <location>
        <begin position="1"/>
        <end position="11"/>
    </location>
</feature>
<evidence type="ECO:0000256" key="3">
    <source>
        <dbReference type="ARBA" id="ARBA00022737"/>
    </source>
</evidence>
<accession>A0A5A8ENL7</accession>
<dbReference type="PROSITE" id="PS00028">
    <property type="entry name" value="ZINC_FINGER_C2H2_1"/>
    <property type="match status" value="5"/>
</dbReference>
<feature type="compositionally biased region" description="Polar residues" evidence="9">
    <location>
        <begin position="110"/>
        <end position="126"/>
    </location>
</feature>
<feature type="region of interest" description="Disordered" evidence="9">
    <location>
        <begin position="338"/>
        <end position="435"/>
    </location>
</feature>
<dbReference type="GO" id="GO:0005634">
    <property type="term" value="C:nucleus"/>
    <property type="evidence" value="ECO:0007669"/>
    <property type="project" value="UniProtKB-SubCell"/>
</dbReference>
<feature type="compositionally biased region" description="Polar residues" evidence="9">
    <location>
        <begin position="135"/>
        <end position="144"/>
    </location>
</feature>
<dbReference type="EMBL" id="VLTO01000004">
    <property type="protein sequence ID" value="KAA0177321.1"/>
    <property type="molecule type" value="Genomic_DNA"/>
</dbReference>
<dbReference type="InterPro" id="IPR036236">
    <property type="entry name" value="Znf_C2H2_sf"/>
</dbReference>
<comment type="caution">
    <text evidence="11">The sequence shown here is derived from an EMBL/GenBank/DDBJ whole genome shotgun (WGS) entry which is preliminary data.</text>
</comment>
<dbReference type="PROSITE" id="PS50157">
    <property type="entry name" value="ZINC_FINGER_C2H2_2"/>
    <property type="match status" value="5"/>
</dbReference>
<proteinExistence type="predicted"/>
<dbReference type="PANTHER" id="PTHR24404:SF114">
    <property type="entry name" value="KLUMPFUSS, ISOFORM B-RELATED"/>
    <property type="match status" value="1"/>
</dbReference>
<dbReference type="Gene3D" id="3.30.160.60">
    <property type="entry name" value="Classic Zinc Finger"/>
    <property type="match status" value="4"/>
</dbReference>
<dbReference type="GO" id="GO:0000978">
    <property type="term" value="F:RNA polymerase II cis-regulatory region sequence-specific DNA binding"/>
    <property type="evidence" value="ECO:0007669"/>
    <property type="project" value="TreeGrafter"/>
</dbReference>
<dbReference type="InterPro" id="IPR013087">
    <property type="entry name" value="Znf_C2H2_type"/>
</dbReference>
<evidence type="ECO:0000313" key="11">
    <source>
        <dbReference type="EMBL" id="KAA0177321.1"/>
    </source>
</evidence>
<keyword evidence="6" id="KW-0238">DNA-binding</keyword>
<evidence type="ECO:0000256" key="5">
    <source>
        <dbReference type="ARBA" id="ARBA00022833"/>
    </source>
</evidence>
<feature type="compositionally biased region" description="Polar residues" evidence="9">
    <location>
        <begin position="200"/>
        <end position="210"/>
    </location>
</feature>
<evidence type="ECO:0000259" key="10">
    <source>
        <dbReference type="PROSITE" id="PS50157"/>
    </source>
</evidence>
<keyword evidence="4 8" id="KW-0863">Zinc-finger</keyword>
<keyword evidence="5" id="KW-0862">Zinc</keyword>
<feature type="compositionally biased region" description="Low complexity" evidence="9">
    <location>
        <begin position="185"/>
        <end position="199"/>
    </location>
</feature>
<feature type="compositionally biased region" description="Low complexity" evidence="9">
    <location>
        <begin position="813"/>
        <end position="837"/>
    </location>
</feature>
<sequence>MVAARGLNRNGGARGNGEARKGNGGWPGISISRAAIPQGTGGHSPSGFLTSDSDDKRAVAGRSLLSSSEEHKRPIRAGMLNSGADSSGPHSGTRVSVAQSVESAHASRMPRSTSITGPPTVQSHQGPMQDPSFGLSPTTHSSHGSRPPSGVGSTAGMHEYRGQQPGLVGQVGARAHLATAAAAAGVGSGPAPSLAPSGSMQAPLSRSRSSFAGDGAIRLGGDAPGPSETCWQPSVVTSVDMLAGAGAGSFQGSSVVPTAASDPMAALNTPRWAWAPPPPPDAYRGLYVPTPPASAPASQRLSGAPGGWSSLPPSWYPAPGMPPQHAAFSQASLAATSALAPEAQKHSPLGSAGGGDARGLGGAQYGGVPSAAAPRPPGMMPPPSHAQPSFSGHPLVAPRPPPPPQDYQFAHYAPPSGAPYGQQGQPPHSQPAWSHPPVGQLRAYASVDEGQSPMWQRSVMGGMTPGAPTPTALGGSSLLGSSMLSPHAGQQQAYTMGSVPVIPAGPASQLQHGGMESPAHAMGFTPMAGASMWRHPLSVPGMGYAPAAMSQGSFATSPAASADLALLSSSMALSNSAPASLAIPAVSAGGAATATLSDGSTMGSLLPFDSTPHRMAGRPRGLGAVAAAAVAAEAHGMPNPPMSMPAPGPGQMVLDSPFGGISMLGDPTPRAPSGTFLGPPSLAAQPHSVVGLGVNVRVAGTPRASGQPASTAAVFPASSPVSASGSQSGLLSGQPLDRLASTALLAPPGTLALPLAEPEPSAKRAKPGSAASPAAEAWQRRPEDEPDFTRPLQASATDAHPDSTGAPEPPTPASTGAAASAEVSPRAKASAPAAKSSRAPKRKRAGDKAATKWKCPHCESSAFASFAQLASHLRDEHKGHRTAVCEQCGKTFVHAGHLRRHVDSVHNKTRAHSCPQCNREFSELGNMRRHIRAVHEKRREHRCDACGQSFSAASNLKIHRQTVHQKIKAFACPVCERKFGTSSNMVAHSRSVHGLESLWDCTHCGSSFATYDSLCRHISALHEGKPVPSETELSASMKDRPA</sequence>
<dbReference type="GO" id="GO:0003700">
    <property type="term" value="F:DNA-binding transcription factor activity"/>
    <property type="evidence" value="ECO:0007669"/>
    <property type="project" value="TreeGrafter"/>
</dbReference>
<feature type="domain" description="C2H2-type" evidence="10">
    <location>
        <begin position="999"/>
        <end position="1027"/>
    </location>
</feature>
<evidence type="ECO:0000256" key="9">
    <source>
        <dbReference type="SAM" id="MobiDB-lite"/>
    </source>
</evidence>
<dbReference type="SUPFAM" id="SSF57667">
    <property type="entry name" value="beta-beta-alpha zinc fingers"/>
    <property type="match status" value="3"/>
</dbReference>
<evidence type="ECO:0000256" key="2">
    <source>
        <dbReference type="ARBA" id="ARBA00022723"/>
    </source>
</evidence>
<dbReference type="InterPro" id="IPR050589">
    <property type="entry name" value="Ikaros_C2H2-ZF"/>
</dbReference>
<feature type="compositionally biased region" description="Gly residues" evidence="9">
    <location>
        <begin position="351"/>
        <end position="365"/>
    </location>
</feature>
<dbReference type="AlphaFoldDB" id="A0A5A8ENL7"/>
<name>A0A5A8ENL7_CAFRO</name>
<feature type="region of interest" description="Disordered" evidence="9">
    <location>
        <begin position="185"/>
        <end position="232"/>
    </location>
</feature>
<feature type="domain" description="C2H2-type" evidence="10">
    <location>
        <begin position="941"/>
        <end position="969"/>
    </location>
</feature>
<dbReference type="Proteomes" id="UP000322899">
    <property type="component" value="Unassembled WGS sequence"/>
</dbReference>